<name>A0A2G4EV06_9CYAN</name>
<organism evidence="9 10">
    <name type="scientific">Tychonema bourrellyi FEM_GT703</name>
    <dbReference type="NCBI Taxonomy" id="2040638"/>
    <lineage>
        <taxon>Bacteria</taxon>
        <taxon>Bacillati</taxon>
        <taxon>Cyanobacteriota</taxon>
        <taxon>Cyanophyceae</taxon>
        <taxon>Oscillatoriophycideae</taxon>
        <taxon>Oscillatoriales</taxon>
        <taxon>Microcoleaceae</taxon>
        <taxon>Tychonema</taxon>
    </lineage>
</organism>
<evidence type="ECO:0000256" key="7">
    <source>
        <dbReference type="ARBA" id="ARBA00023136"/>
    </source>
</evidence>
<keyword evidence="3" id="KW-1003">Cell membrane</keyword>
<keyword evidence="7 8" id="KW-0472">Membrane</keyword>
<feature type="transmembrane region" description="Helical" evidence="8">
    <location>
        <begin position="7"/>
        <end position="25"/>
    </location>
</feature>
<protein>
    <submittedName>
        <fullName evidence="9">Rod shape-determining protein MreD</fullName>
    </submittedName>
</protein>
<gene>
    <name evidence="9" type="primary">mreD</name>
    <name evidence="9" type="ORF">CP500_022150</name>
</gene>
<feature type="transmembrane region" description="Helical" evidence="8">
    <location>
        <begin position="111"/>
        <end position="134"/>
    </location>
</feature>
<evidence type="ECO:0000256" key="6">
    <source>
        <dbReference type="ARBA" id="ARBA00022989"/>
    </source>
</evidence>
<dbReference type="AlphaFoldDB" id="A0A2G4EV06"/>
<keyword evidence="4 8" id="KW-0812">Transmembrane</keyword>
<sequence>MSARSRQFLNFSITFTSALLCLLILPTRMPGMELLGIGPNWVLMWVVAWSIKRKRTILGAAIMGLILGFLQDAMTAPHPSHAVSLVIVAVLTVVLLKTWSIPADIVERDPIPIALIVFGMAMLAETVMGIQFFAMGDRALMEVSVYHQRVALSSAILSSLWVPVLYFPLNRLWEMTKTLEKY</sequence>
<feature type="transmembrane region" description="Helical" evidence="8">
    <location>
        <begin position="146"/>
        <end position="167"/>
    </location>
</feature>
<dbReference type="GO" id="GO:0005886">
    <property type="term" value="C:plasma membrane"/>
    <property type="evidence" value="ECO:0007669"/>
    <property type="project" value="UniProtKB-SubCell"/>
</dbReference>
<dbReference type="NCBIfam" id="TIGR03426">
    <property type="entry name" value="shape_MreD"/>
    <property type="match status" value="1"/>
</dbReference>
<feature type="transmembrane region" description="Helical" evidence="8">
    <location>
        <begin position="56"/>
        <end position="74"/>
    </location>
</feature>
<proteinExistence type="inferred from homology"/>
<keyword evidence="10" id="KW-1185">Reference proteome</keyword>
<dbReference type="EMBL" id="NXIB02000217">
    <property type="protein sequence ID" value="PHX53318.1"/>
    <property type="molecule type" value="Genomic_DNA"/>
</dbReference>
<evidence type="ECO:0000256" key="4">
    <source>
        <dbReference type="ARBA" id="ARBA00022692"/>
    </source>
</evidence>
<comment type="similarity">
    <text evidence="2">Belongs to the MreD family.</text>
</comment>
<comment type="caution">
    <text evidence="9">The sequence shown here is derived from an EMBL/GenBank/DDBJ whole genome shotgun (WGS) entry which is preliminary data.</text>
</comment>
<dbReference type="OrthoDB" id="458492at2"/>
<comment type="subcellular location">
    <subcellularLocation>
        <location evidence="1">Cell membrane</location>
        <topology evidence="1">Multi-pass membrane protein</topology>
    </subcellularLocation>
</comment>
<keyword evidence="6 8" id="KW-1133">Transmembrane helix</keyword>
<dbReference type="Proteomes" id="UP000226442">
    <property type="component" value="Unassembled WGS sequence"/>
</dbReference>
<keyword evidence="5" id="KW-0133">Cell shape</keyword>
<evidence type="ECO:0000256" key="1">
    <source>
        <dbReference type="ARBA" id="ARBA00004651"/>
    </source>
</evidence>
<dbReference type="GO" id="GO:0008360">
    <property type="term" value="P:regulation of cell shape"/>
    <property type="evidence" value="ECO:0007669"/>
    <property type="project" value="UniProtKB-KW"/>
</dbReference>
<dbReference type="InterPro" id="IPR007227">
    <property type="entry name" value="Cell_shape_determining_MreD"/>
</dbReference>
<evidence type="ECO:0000256" key="5">
    <source>
        <dbReference type="ARBA" id="ARBA00022960"/>
    </source>
</evidence>
<reference evidence="9" key="1">
    <citation type="submission" date="2017-10" db="EMBL/GenBank/DDBJ databases">
        <title>Draft genome sequence of the planktic cyanobacteria Tychonema bourrellyi isolated from alpine lentic freshwater.</title>
        <authorList>
            <person name="Tett A."/>
            <person name="Armanini F."/>
            <person name="Asnicar F."/>
            <person name="Boscaini A."/>
            <person name="Pasolli E."/>
            <person name="Zolfo M."/>
            <person name="Donati C."/>
            <person name="Salmaso N."/>
            <person name="Segata N."/>
        </authorList>
    </citation>
    <scope>NUCLEOTIDE SEQUENCE</scope>
    <source>
        <strain evidence="9">FEM_GT703</strain>
    </source>
</reference>
<evidence type="ECO:0000313" key="10">
    <source>
        <dbReference type="Proteomes" id="UP000226442"/>
    </source>
</evidence>
<evidence type="ECO:0000256" key="8">
    <source>
        <dbReference type="SAM" id="Phobius"/>
    </source>
</evidence>
<evidence type="ECO:0000256" key="3">
    <source>
        <dbReference type="ARBA" id="ARBA00022475"/>
    </source>
</evidence>
<evidence type="ECO:0000313" key="9">
    <source>
        <dbReference type="EMBL" id="PHX53318.1"/>
    </source>
</evidence>
<feature type="transmembrane region" description="Helical" evidence="8">
    <location>
        <begin position="80"/>
        <end position="99"/>
    </location>
</feature>
<feature type="transmembrane region" description="Helical" evidence="8">
    <location>
        <begin position="31"/>
        <end position="49"/>
    </location>
</feature>
<accession>A0A2G4EV06</accession>
<evidence type="ECO:0000256" key="2">
    <source>
        <dbReference type="ARBA" id="ARBA00007776"/>
    </source>
</evidence>